<dbReference type="AlphaFoldDB" id="A0A8J3IZ93"/>
<dbReference type="Proteomes" id="UP000597444">
    <property type="component" value="Unassembled WGS sequence"/>
</dbReference>
<keyword evidence="2" id="KW-1185">Reference proteome</keyword>
<evidence type="ECO:0000313" key="1">
    <source>
        <dbReference type="EMBL" id="GHO99510.1"/>
    </source>
</evidence>
<evidence type="ECO:0000313" key="2">
    <source>
        <dbReference type="Proteomes" id="UP000597444"/>
    </source>
</evidence>
<accession>A0A8J3IZ93</accession>
<comment type="caution">
    <text evidence="1">The sequence shown here is derived from an EMBL/GenBank/DDBJ whole genome shotgun (WGS) entry which is preliminary data.</text>
</comment>
<name>A0A8J3IZ93_9CHLR</name>
<protein>
    <submittedName>
        <fullName evidence="1">Uncharacterized protein</fullName>
    </submittedName>
</protein>
<dbReference type="EMBL" id="BNJK01000002">
    <property type="protein sequence ID" value="GHO99510.1"/>
    <property type="molecule type" value="Genomic_DNA"/>
</dbReference>
<organism evidence="1 2">
    <name type="scientific">Reticulibacter mediterranei</name>
    <dbReference type="NCBI Taxonomy" id="2778369"/>
    <lineage>
        <taxon>Bacteria</taxon>
        <taxon>Bacillati</taxon>
        <taxon>Chloroflexota</taxon>
        <taxon>Ktedonobacteria</taxon>
        <taxon>Ktedonobacterales</taxon>
        <taxon>Reticulibacteraceae</taxon>
        <taxon>Reticulibacter</taxon>
    </lineage>
</organism>
<proteinExistence type="predicted"/>
<reference evidence="1" key="1">
    <citation type="submission" date="2020-10" db="EMBL/GenBank/DDBJ databases">
        <title>Taxonomic study of unclassified bacteria belonging to the class Ktedonobacteria.</title>
        <authorList>
            <person name="Yabe S."/>
            <person name="Wang C.M."/>
            <person name="Zheng Y."/>
            <person name="Sakai Y."/>
            <person name="Cavaletti L."/>
            <person name="Monciardini P."/>
            <person name="Donadio S."/>
        </authorList>
    </citation>
    <scope>NUCLEOTIDE SEQUENCE</scope>
    <source>
        <strain evidence="1">ID150040</strain>
    </source>
</reference>
<dbReference type="RefSeq" id="WP_220210150.1">
    <property type="nucleotide sequence ID" value="NZ_BNJK01000002.1"/>
</dbReference>
<gene>
    <name evidence="1" type="ORF">KSF_095580</name>
</gene>
<sequence>MSTAVMDKEIIKAIIEEQGYSAYFRSFVHHSALAKDSARNTVYAREGRKSRCLGRLETVAQMTEEGLRAHVAEKFAQRAQKVGQKR</sequence>